<dbReference type="SUPFAM" id="SSF52172">
    <property type="entry name" value="CheY-like"/>
    <property type="match status" value="1"/>
</dbReference>
<dbReference type="InterPro" id="IPR052048">
    <property type="entry name" value="ST_Response_Regulator"/>
</dbReference>
<protein>
    <recommendedName>
        <fullName evidence="2">Response regulatory domain-containing protein</fullName>
    </recommendedName>
</protein>
<keyword evidence="1" id="KW-0597">Phosphoprotein</keyword>
<keyword evidence="4" id="KW-1185">Reference proteome</keyword>
<dbReference type="PANTHER" id="PTHR43228:SF1">
    <property type="entry name" value="TWO-COMPONENT RESPONSE REGULATOR ARR22"/>
    <property type="match status" value="1"/>
</dbReference>
<accession>A0ABQ2A1C1</accession>
<comment type="caution">
    <text evidence="3">The sequence shown here is derived from an EMBL/GenBank/DDBJ whole genome shotgun (WGS) entry which is preliminary data.</text>
</comment>
<evidence type="ECO:0000313" key="4">
    <source>
        <dbReference type="Proteomes" id="UP000605427"/>
    </source>
</evidence>
<dbReference type="Pfam" id="PF00072">
    <property type="entry name" value="Response_reg"/>
    <property type="match status" value="1"/>
</dbReference>
<dbReference type="EMBL" id="BMDD01000004">
    <property type="protein sequence ID" value="GGH82336.1"/>
    <property type="molecule type" value="Genomic_DNA"/>
</dbReference>
<gene>
    <name evidence="3" type="ORF">GCM10007362_33500</name>
</gene>
<dbReference type="InterPro" id="IPR011006">
    <property type="entry name" value="CheY-like_superfamily"/>
</dbReference>
<dbReference type="InterPro" id="IPR001789">
    <property type="entry name" value="Sig_transdc_resp-reg_receiver"/>
</dbReference>
<dbReference type="PROSITE" id="PS50110">
    <property type="entry name" value="RESPONSE_REGULATORY"/>
    <property type="match status" value="1"/>
</dbReference>
<organism evidence="3 4">
    <name type="scientific">Saccharibacillus endophyticus</name>
    <dbReference type="NCBI Taxonomy" id="2060666"/>
    <lineage>
        <taxon>Bacteria</taxon>
        <taxon>Bacillati</taxon>
        <taxon>Bacillota</taxon>
        <taxon>Bacilli</taxon>
        <taxon>Bacillales</taxon>
        <taxon>Paenibacillaceae</taxon>
        <taxon>Saccharibacillus</taxon>
    </lineage>
</organism>
<sequence>MYKVMIVDDEPLFRDYLRLKMDWAALGFEICCEARNGNEALLEAEKHRPHVALVDINMPIMDGIELASRLKTRFDRIAIVFISGHNEFDYLQKAIRTGVQDYLLKPFNEEEMIATLTRIIPRLPELPRREDEAQADHMEENEHDLGHIRDTIVMALRMRDSETLEEVRKAIKLLRCRS</sequence>
<dbReference type="Gene3D" id="3.40.50.2300">
    <property type="match status" value="1"/>
</dbReference>
<reference evidence="4" key="1">
    <citation type="journal article" date="2019" name="Int. J. Syst. Evol. Microbiol.">
        <title>The Global Catalogue of Microorganisms (GCM) 10K type strain sequencing project: providing services to taxonomists for standard genome sequencing and annotation.</title>
        <authorList>
            <consortium name="The Broad Institute Genomics Platform"/>
            <consortium name="The Broad Institute Genome Sequencing Center for Infectious Disease"/>
            <person name="Wu L."/>
            <person name="Ma J."/>
        </authorList>
    </citation>
    <scope>NUCLEOTIDE SEQUENCE [LARGE SCALE GENOMIC DNA]</scope>
    <source>
        <strain evidence="4">CCM 8702</strain>
    </source>
</reference>
<evidence type="ECO:0000256" key="1">
    <source>
        <dbReference type="PROSITE-ProRule" id="PRU00169"/>
    </source>
</evidence>
<dbReference type="SMART" id="SM00448">
    <property type="entry name" value="REC"/>
    <property type="match status" value="1"/>
</dbReference>
<name>A0ABQ2A1C1_9BACL</name>
<dbReference type="CDD" id="cd17536">
    <property type="entry name" value="REC_YesN-like"/>
    <property type="match status" value="1"/>
</dbReference>
<evidence type="ECO:0000259" key="2">
    <source>
        <dbReference type="PROSITE" id="PS50110"/>
    </source>
</evidence>
<feature type="modified residue" description="4-aspartylphosphate" evidence="1">
    <location>
        <position position="55"/>
    </location>
</feature>
<dbReference type="RefSeq" id="WP_229714228.1">
    <property type="nucleotide sequence ID" value="NZ_BMDD01000004.1"/>
</dbReference>
<evidence type="ECO:0000313" key="3">
    <source>
        <dbReference type="EMBL" id="GGH82336.1"/>
    </source>
</evidence>
<feature type="domain" description="Response regulatory" evidence="2">
    <location>
        <begin position="3"/>
        <end position="120"/>
    </location>
</feature>
<dbReference type="Proteomes" id="UP000605427">
    <property type="component" value="Unassembled WGS sequence"/>
</dbReference>
<dbReference type="PANTHER" id="PTHR43228">
    <property type="entry name" value="TWO-COMPONENT RESPONSE REGULATOR"/>
    <property type="match status" value="1"/>
</dbReference>
<proteinExistence type="predicted"/>